<organism evidence="1">
    <name type="scientific">Burkholderia pseudomallei 1710a</name>
    <dbReference type="NCBI Taxonomy" id="320371"/>
    <lineage>
        <taxon>Bacteria</taxon>
        <taxon>Pseudomonadati</taxon>
        <taxon>Pseudomonadota</taxon>
        <taxon>Betaproteobacteria</taxon>
        <taxon>Burkholderiales</taxon>
        <taxon>Burkholderiaceae</taxon>
        <taxon>Burkholderia</taxon>
        <taxon>pseudomallei group</taxon>
    </lineage>
</organism>
<sequence>MRIFPRYPHWATHLDPRCAAFFSPAPPRDGIGNTDSDH</sequence>
<dbReference type="HOGENOM" id="CLU_3325537_0_0_4"/>
<evidence type="ECO:0000313" key="1">
    <source>
        <dbReference type="EMBL" id="EET04314.1"/>
    </source>
</evidence>
<dbReference type="Proteomes" id="UP000001812">
    <property type="component" value="Chromosome II"/>
</dbReference>
<dbReference type="AlphaFoldDB" id="A0A0E1VVZ7"/>
<gene>
    <name evidence="1" type="ORF">BURPS1710A_A3169</name>
</gene>
<accession>A0A0E1VVZ7</accession>
<proteinExistence type="predicted"/>
<name>A0A0E1VVZ7_BURPE</name>
<dbReference type="EMBL" id="CM000833">
    <property type="protein sequence ID" value="EET04314.1"/>
    <property type="molecule type" value="Genomic_DNA"/>
</dbReference>
<reference evidence="1" key="1">
    <citation type="submission" date="2009-05" db="EMBL/GenBank/DDBJ databases">
        <authorList>
            <person name="Harkins D.M."/>
            <person name="DeShazer D."/>
            <person name="Woods D.E."/>
            <person name="Brinkac L.M."/>
            <person name="Brown K.A."/>
            <person name="Hung G.C."/>
            <person name="Tuanyok A."/>
            <person name="Zhang B."/>
            <person name="Nierman W.C."/>
        </authorList>
    </citation>
    <scope>NUCLEOTIDE SEQUENCE [LARGE SCALE GENOMIC DNA]</scope>
    <source>
        <strain evidence="1">1710a</strain>
    </source>
</reference>
<protein>
    <submittedName>
        <fullName evidence="1">Uncharacterized protein</fullName>
    </submittedName>
</protein>